<dbReference type="GO" id="GO:0009986">
    <property type="term" value="C:cell surface"/>
    <property type="evidence" value="ECO:0007669"/>
    <property type="project" value="TreeGrafter"/>
</dbReference>
<dbReference type="SUPFAM" id="SSF103575">
    <property type="entry name" value="Plexin repeat"/>
    <property type="match status" value="1"/>
</dbReference>
<evidence type="ECO:0000256" key="10">
    <source>
        <dbReference type="ARBA" id="ARBA00023157"/>
    </source>
</evidence>
<accession>A0AAD4NF70</accession>
<protein>
    <submittedName>
        <fullName evidence="14">Integrin plexin domain-containing protein</fullName>
    </submittedName>
</protein>
<dbReference type="InterPro" id="IPR057073">
    <property type="entry name" value="EGF_integrin_2"/>
</dbReference>
<dbReference type="SUPFAM" id="SSF69179">
    <property type="entry name" value="Integrin domains"/>
    <property type="match status" value="1"/>
</dbReference>
<dbReference type="InterPro" id="IPR015812">
    <property type="entry name" value="Integrin_bsu"/>
</dbReference>
<feature type="transmembrane region" description="Helical" evidence="12">
    <location>
        <begin position="21"/>
        <end position="41"/>
    </location>
</feature>
<feature type="domain" description="Integrin beta subunit VWA" evidence="13">
    <location>
        <begin position="60"/>
        <end position="245"/>
    </location>
</feature>
<dbReference type="GO" id="GO:0007229">
    <property type="term" value="P:integrin-mediated signaling pathway"/>
    <property type="evidence" value="ECO:0007669"/>
    <property type="project" value="UniProtKB-KW"/>
</dbReference>
<dbReference type="FunFam" id="2.10.25.10:FF:000036">
    <property type="entry name" value="Integrin beta"/>
    <property type="match status" value="1"/>
</dbReference>
<reference evidence="14" key="1">
    <citation type="submission" date="2022-01" db="EMBL/GenBank/DDBJ databases">
        <title>Genome Sequence Resource for Two Populations of Ditylenchus destructor, the Migratory Endoparasitic Phytonematode.</title>
        <authorList>
            <person name="Zhang H."/>
            <person name="Lin R."/>
            <person name="Xie B."/>
        </authorList>
    </citation>
    <scope>NUCLEOTIDE SEQUENCE</scope>
    <source>
        <strain evidence="14">BazhouSP</strain>
    </source>
</reference>
<dbReference type="PROSITE" id="PS52047">
    <property type="entry name" value="I_EGF_2"/>
    <property type="match status" value="1"/>
</dbReference>
<dbReference type="Gene3D" id="3.30.1680.10">
    <property type="entry name" value="ligand-binding face of the semaphorins, domain 2"/>
    <property type="match status" value="1"/>
</dbReference>
<dbReference type="Pfam" id="PF17205">
    <property type="entry name" value="PSI_integrin"/>
    <property type="match status" value="1"/>
</dbReference>
<evidence type="ECO:0000259" key="13">
    <source>
        <dbReference type="SMART" id="SM00187"/>
    </source>
</evidence>
<evidence type="ECO:0000256" key="7">
    <source>
        <dbReference type="ARBA" id="ARBA00022989"/>
    </source>
</evidence>
<evidence type="ECO:0000256" key="1">
    <source>
        <dbReference type="ARBA" id="ARBA00004479"/>
    </source>
</evidence>
<dbReference type="PROSITE" id="PS00243">
    <property type="entry name" value="I_EGF_1"/>
    <property type="match status" value="1"/>
</dbReference>
<evidence type="ECO:0000313" key="14">
    <source>
        <dbReference type="EMBL" id="KAI1723377.1"/>
    </source>
</evidence>
<comment type="similarity">
    <text evidence="2">Belongs to the integrin beta chain family.</text>
</comment>
<keyword evidence="15" id="KW-1185">Reference proteome</keyword>
<dbReference type="InterPro" id="IPR040622">
    <property type="entry name" value="EGF_integrin_1"/>
</dbReference>
<dbReference type="Proteomes" id="UP001201812">
    <property type="component" value="Unassembled WGS sequence"/>
</dbReference>
<dbReference type="InterPro" id="IPR033760">
    <property type="entry name" value="Integrin_beta_N"/>
</dbReference>
<dbReference type="GO" id="GO:0007160">
    <property type="term" value="P:cell-matrix adhesion"/>
    <property type="evidence" value="ECO:0007669"/>
    <property type="project" value="TreeGrafter"/>
</dbReference>
<evidence type="ECO:0000256" key="2">
    <source>
        <dbReference type="ARBA" id="ARBA00007449"/>
    </source>
</evidence>
<dbReference type="GO" id="GO:0005925">
    <property type="term" value="C:focal adhesion"/>
    <property type="evidence" value="ECO:0007669"/>
    <property type="project" value="TreeGrafter"/>
</dbReference>
<keyword evidence="4 12" id="KW-0812">Transmembrane</keyword>
<proteinExistence type="inferred from homology"/>
<evidence type="ECO:0000256" key="8">
    <source>
        <dbReference type="ARBA" id="ARBA00023037"/>
    </source>
</evidence>
<dbReference type="InterPro" id="IPR013111">
    <property type="entry name" value="EGF_extracell"/>
</dbReference>
<comment type="caution">
    <text evidence="14">The sequence shown here is derived from an EMBL/GenBank/DDBJ whole genome shotgun (WGS) entry which is preliminary data.</text>
</comment>
<dbReference type="SUPFAM" id="SSF57196">
    <property type="entry name" value="EGF/Laminin"/>
    <property type="match status" value="1"/>
</dbReference>
<gene>
    <name evidence="14" type="ORF">DdX_03535</name>
</gene>
<dbReference type="GO" id="GO:0016477">
    <property type="term" value="P:cell migration"/>
    <property type="evidence" value="ECO:0007669"/>
    <property type="project" value="TreeGrafter"/>
</dbReference>
<dbReference type="Gene3D" id="2.60.40.1510">
    <property type="entry name" value="ntegrin, alpha v. Chain A, domain 3"/>
    <property type="match status" value="1"/>
</dbReference>
<dbReference type="InterPro" id="IPR032695">
    <property type="entry name" value="Integrin_dom_sf"/>
</dbReference>
<dbReference type="GO" id="GO:0008305">
    <property type="term" value="C:integrin complex"/>
    <property type="evidence" value="ECO:0007669"/>
    <property type="project" value="TreeGrafter"/>
</dbReference>
<dbReference type="Pfam" id="PF18372">
    <property type="entry name" value="I-EGF_1"/>
    <property type="match status" value="1"/>
</dbReference>
<evidence type="ECO:0000256" key="5">
    <source>
        <dbReference type="ARBA" id="ARBA00022729"/>
    </source>
</evidence>
<organism evidence="14 15">
    <name type="scientific">Ditylenchus destructor</name>
    <dbReference type="NCBI Taxonomy" id="166010"/>
    <lineage>
        <taxon>Eukaryota</taxon>
        <taxon>Metazoa</taxon>
        <taxon>Ecdysozoa</taxon>
        <taxon>Nematoda</taxon>
        <taxon>Chromadorea</taxon>
        <taxon>Rhabditida</taxon>
        <taxon>Tylenchina</taxon>
        <taxon>Tylenchomorpha</taxon>
        <taxon>Sphaerularioidea</taxon>
        <taxon>Anguinidae</taxon>
        <taxon>Anguininae</taxon>
        <taxon>Ditylenchus</taxon>
    </lineage>
</organism>
<dbReference type="GO" id="GO:0033627">
    <property type="term" value="P:cell adhesion mediated by integrin"/>
    <property type="evidence" value="ECO:0007669"/>
    <property type="project" value="TreeGrafter"/>
</dbReference>
<dbReference type="SMART" id="SM00187">
    <property type="entry name" value="INB"/>
    <property type="match status" value="1"/>
</dbReference>
<dbReference type="Gene3D" id="2.10.25.10">
    <property type="entry name" value="Laminin"/>
    <property type="match status" value="2"/>
</dbReference>
<keyword evidence="9 12" id="KW-0472">Membrane</keyword>
<evidence type="ECO:0000256" key="4">
    <source>
        <dbReference type="ARBA" id="ARBA00022692"/>
    </source>
</evidence>
<dbReference type="InterPro" id="IPR057243">
    <property type="entry name" value="Integrin_I-EGF_CS"/>
</dbReference>
<dbReference type="PRINTS" id="PR01186">
    <property type="entry name" value="INTEGRINB"/>
</dbReference>
<dbReference type="AlphaFoldDB" id="A0AAD4NF70"/>
<evidence type="ECO:0000256" key="12">
    <source>
        <dbReference type="SAM" id="Phobius"/>
    </source>
</evidence>
<dbReference type="GO" id="GO:0005178">
    <property type="term" value="F:integrin binding"/>
    <property type="evidence" value="ECO:0007669"/>
    <property type="project" value="TreeGrafter"/>
</dbReference>
<keyword evidence="11" id="KW-0325">Glycoprotein</keyword>
<dbReference type="GO" id="GO:0098609">
    <property type="term" value="P:cell-cell adhesion"/>
    <property type="evidence" value="ECO:0007669"/>
    <property type="project" value="TreeGrafter"/>
</dbReference>
<evidence type="ECO:0000256" key="3">
    <source>
        <dbReference type="ARBA" id="ARBA00022536"/>
    </source>
</evidence>
<keyword evidence="7 12" id="KW-1133">Transmembrane helix</keyword>
<dbReference type="Pfam" id="PF23105">
    <property type="entry name" value="EGF_integrin"/>
    <property type="match status" value="1"/>
</dbReference>
<keyword evidence="3" id="KW-0245">EGF-like domain</keyword>
<dbReference type="PANTHER" id="PTHR10082">
    <property type="entry name" value="INTEGRIN BETA SUBUNIT"/>
    <property type="match status" value="1"/>
</dbReference>
<evidence type="ECO:0000313" key="15">
    <source>
        <dbReference type="Proteomes" id="UP001201812"/>
    </source>
</evidence>
<dbReference type="EMBL" id="JAKKPZ010000003">
    <property type="protein sequence ID" value="KAI1723377.1"/>
    <property type="molecule type" value="Genomic_DNA"/>
</dbReference>
<dbReference type="InterPro" id="IPR002369">
    <property type="entry name" value="Integrin_bsu_VWA"/>
</dbReference>
<evidence type="ECO:0000256" key="6">
    <source>
        <dbReference type="ARBA" id="ARBA00022737"/>
    </source>
</evidence>
<evidence type="ECO:0000256" key="11">
    <source>
        <dbReference type="ARBA" id="ARBA00023180"/>
    </source>
</evidence>
<comment type="subcellular location">
    <subcellularLocation>
        <location evidence="1">Membrane</location>
        <topology evidence="1">Single-pass type I membrane protein</topology>
    </subcellularLocation>
</comment>
<keyword evidence="8 14" id="KW-0401">Integrin</keyword>
<dbReference type="PANTHER" id="PTHR10082:SF60">
    <property type="entry name" value="INTEGRIN BETA-PS"/>
    <property type="match status" value="1"/>
</dbReference>
<keyword evidence="5" id="KW-0732">Signal</keyword>
<sequence length="390" mass="42679">MRRKASLQCHSQMNGGSRSSLFYSYNIHFAALCILVLLVQISRCEDDAEIRQKCLSGSEGCAQCIKQHPDCAWCADPRTNISRRCDIKSQLDQSTCSPNHVISPTTEIKVAPQHNLPLGGRRADSTTPIQLEPQQVEIRMKPGDIVEVPFRYLHKIPATGYEVNDFTIQTSEFRSLGLEIEFSVECNGERVPGRVCAGVKPDQKISFYAKVSLNDCSNSNLIAVSVGIYGYNTVSAIFVSPLCGCDCENPRYQEKRSPKCGYKGNLVCGVCQCDQGKGGDRCECDLNQYGVSSPEDLLNQCKEHRTAPVCSGKGKCSCGKCTCEADYIKGKYCECDSANCPLGVDGRFCSGRGECDCGKCVCERGYSGDDCSCSDDPTPCTENQVVKLQP</sequence>
<dbReference type="Pfam" id="PF07974">
    <property type="entry name" value="EGF_2"/>
    <property type="match status" value="1"/>
</dbReference>
<evidence type="ECO:0000256" key="9">
    <source>
        <dbReference type="ARBA" id="ARBA00023136"/>
    </source>
</evidence>
<keyword evidence="10" id="KW-1015">Disulfide bond</keyword>
<name>A0AAD4NF70_9BILA</name>
<keyword evidence="6" id="KW-0677">Repeat</keyword>